<accession>A0ACB8Z2W9</accession>
<protein>
    <submittedName>
        <fullName evidence="1">Uncharacterized protein</fullName>
    </submittedName>
</protein>
<reference evidence="1 2" key="2">
    <citation type="journal article" date="2022" name="Mol. Ecol. Resour.">
        <title>The genomes of chicory, endive, great burdock and yacon provide insights into Asteraceae paleo-polyploidization history and plant inulin production.</title>
        <authorList>
            <person name="Fan W."/>
            <person name="Wang S."/>
            <person name="Wang H."/>
            <person name="Wang A."/>
            <person name="Jiang F."/>
            <person name="Liu H."/>
            <person name="Zhao H."/>
            <person name="Xu D."/>
            <person name="Zhang Y."/>
        </authorList>
    </citation>
    <scope>NUCLEOTIDE SEQUENCE [LARGE SCALE GENOMIC DNA]</scope>
    <source>
        <strain evidence="2">cv. Niubang</strain>
    </source>
</reference>
<keyword evidence="2" id="KW-1185">Reference proteome</keyword>
<reference evidence="2" key="1">
    <citation type="journal article" date="2022" name="Mol. Ecol. Resour.">
        <title>The genomes of chicory, endive, great burdock and yacon provide insights into Asteraceae palaeo-polyploidization history and plant inulin production.</title>
        <authorList>
            <person name="Fan W."/>
            <person name="Wang S."/>
            <person name="Wang H."/>
            <person name="Wang A."/>
            <person name="Jiang F."/>
            <person name="Liu H."/>
            <person name="Zhao H."/>
            <person name="Xu D."/>
            <person name="Zhang Y."/>
        </authorList>
    </citation>
    <scope>NUCLEOTIDE SEQUENCE [LARGE SCALE GENOMIC DNA]</scope>
    <source>
        <strain evidence="2">cv. Niubang</strain>
    </source>
</reference>
<dbReference type="Proteomes" id="UP001055879">
    <property type="component" value="Linkage Group LG11"/>
</dbReference>
<evidence type="ECO:0000313" key="1">
    <source>
        <dbReference type="EMBL" id="KAI3692031.1"/>
    </source>
</evidence>
<organism evidence="1 2">
    <name type="scientific">Arctium lappa</name>
    <name type="common">Greater burdock</name>
    <name type="synonym">Lappa major</name>
    <dbReference type="NCBI Taxonomy" id="4217"/>
    <lineage>
        <taxon>Eukaryota</taxon>
        <taxon>Viridiplantae</taxon>
        <taxon>Streptophyta</taxon>
        <taxon>Embryophyta</taxon>
        <taxon>Tracheophyta</taxon>
        <taxon>Spermatophyta</taxon>
        <taxon>Magnoliopsida</taxon>
        <taxon>eudicotyledons</taxon>
        <taxon>Gunneridae</taxon>
        <taxon>Pentapetalae</taxon>
        <taxon>asterids</taxon>
        <taxon>campanulids</taxon>
        <taxon>Asterales</taxon>
        <taxon>Asteraceae</taxon>
        <taxon>Carduoideae</taxon>
        <taxon>Cardueae</taxon>
        <taxon>Arctiinae</taxon>
        <taxon>Arctium</taxon>
    </lineage>
</organism>
<sequence length="70" mass="7904">MRSIRLIQKIVCMDFKVIGVTNFFLFVEGKAATPGVSKVLESIAKVKLIHRTKELEEQQAKSPDLLIFSI</sequence>
<proteinExistence type="predicted"/>
<gene>
    <name evidence="1" type="ORF">L6452_31837</name>
</gene>
<dbReference type="EMBL" id="CM042057">
    <property type="protein sequence ID" value="KAI3692031.1"/>
    <property type="molecule type" value="Genomic_DNA"/>
</dbReference>
<name>A0ACB8Z2W9_ARCLA</name>
<evidence type="ECO:0000313" key="2">
    <source>
        <dbReference type="Proteomes" id="UP001055879"/>
    </source>
</evidence>
<comment type="caution">
    <text evidence="1">The sequence shown here is derived from an EMBL/GenBank/DDBJ whole genome shotgun (WGS) entry which is preliminary data.</text>
</comment>